<reference evidence="7" key="1">
    <citation type="submission" date="2016-12" db="EMBL/GenBank/DDBJ databases">
        <title>Comparative genomics of four Isosphaeraceae planctomycetes: a common pool of plasmids and glycoside hydrolase genes.</title>
        <authorList>
            <person name="Ivanova A."/>
        </authorList>
    </citation>
    <scope>NUCLEOTIDE SEQUENCE [LARGE SCALE GENOMIC DNA]</scope>
    <source>
        <strain evidence="7">PX4</strain>
    </source>
</reference>
<dbReference type="Proteomes" id="UP000186309">
    <property type="component" value="Chromosome"/>
</dbReference>
<evidence type="ECO:0000313" key="7">
    <source>
        <dbReference type="Proteomes" id="UP000186309"/>
    </source>
</evidence>
<dbReference type="GO" id="GO:0046872">
    <property type="term" value="F:metal ion binding"/>
    <property type="evidence" value="ECO:0007669"/>
    <property type="project" value="UniProtKB-KW"/>
</dbReference>
<sequence length="255" mass="27949">MTPWKLADITYGELKSKPEYQAAVLPLGATEPHNLHLPYGTDTFQVETIASRACEIATAKGARVLQLPAIPYGTETNQMEFPMAMNLNPSTLAKVIADLVESLAKHKIHKLLLLNGHGGNDLKWVLRELHRSTPVRLFLCNWYKVAADGYDSIFEKKDDHAGEMETSMGLAHFPDLVNLPAADDGAVRASRFDAVNRGWVELTRPWHLLTTNSGAGNPHAATAEKGEAVTARVAERIGLFLAELAEAPLDADFPF</sequence>
<keyword evidence="4" id="KW-0862">Zinc</keyword>
<protein>
    <submittedName>
        <fullName evidence="6">Creatinine amidohydrolase</fullName>
        <ecNumber evidence="6">3.5.2.10</ecNumber>
    </submittedName>
</protein>
<evidence type="ECO:0000256" key="5">
    <source>
        <dbReference type="ARBA" id="ARBA00024029"/>
    </source>
</evidence>
<organism evidence="6 7">
    <name type="scientific">Paludisphaera borealis</name>
    <dbReference type="NCBI Taxonomy" id="1387353"/>
    <lineage>
        <taxon>Bacteria</taxon>
        <taxon>Pseudomonadati</taxon>
        <taxon>Planctomycetota</taxon>
        <taxon>Planctomycetia</taxon>
        <taxon>Isosphaerales</taxon>
        <taxon>Isosphaeraceae</taxon>
        <taxon>Paludisphaera</taxon>
    </lineage>
</organism>
<evidence type="ECO:0000256" key="1">
    <source>
        <dbReference type="ARBA" id="ARBA00001947"/>
    </source>
</evidence>
<dbReference type="GO" id="GO:0016811">
    <property type="term" value="F:hydrolase activity, acting on carbon-nitrogen (but not peptide) bonds, in linear amides"/>
    <property type="evidence" value="ECO:0007669"/>
    <property type="project" value="TreeGrafter"/>
</dbReference>
<evidence type="ECO:0000256" key="2">
    <source>
        <dbReference type="ARBA" id="ARBA00022723"/>
    </source>
</evidence>
<proteinExistence type="inferred from homology"/>
<dbReference type="Gene3D" id="3.40.50.10310">
    <property type="entry name" value="Creatininase"/>
    <property type="match status" value="1"/>
</dbReference>
<dbReference type="Pfam" id="PF02633">
    <property type="entry name" value="Creatininase"/>
    <property type="match status" value="1"/>
</dbReference>
<dbReference type="STRING" id="1387353.BSF38_04012"/>
<dbReference type="InterPro" id="IPR024087">
    <property type="entry name" value="Creatininase-like_sf"/>
</dbReference>
<accession>A0A1U7CU89</accession>
<dbReference type="KEGG" id="pbor:BSF38_04012"/>
<comment type="similarity">
    <text evidence="5">Belongs to the creatininase superfamily.</text>
</comment>
<name>A0A1U7CU89_9BACT</name>
<keyword evidence="2" id="KW-0479">Metal-binding</keyword>
<dbReference type="EC" id="3.5.2.10" evidence="6"/>
<dbReference type="RefSeq" id="WP_237170536.1">
    <property type="nucleotide sequence ID" value="NZ_CP019082.1"/>
</dbReference>
<dbReference type="InterPro" id="IPR003785">
    <property type="entry name" value="Creatininase/forma_Hydrolase"/>
</dbReference>
<dbReference type="PANTHER" id="PTHR35005:SF1">
    <property type="entry name" value="2-AMINO-5-FORMYLAMINO-6-RIBOSYLAMINOPYRIMIDIN-4(3H)-ONE 5'-MONOPHOSPHATE DEFORMYLASE"/>
    <property type="match status" value="1"/>
</dbReference>
<dbReference type="PANTHER" id="PTHR35005">
    <property type="entry name" value="3-DEHYDRO-SCYLLO-INOSOSE HYDROLASE"/>
    <property type="match status" value="1"/>
</dbReference>
<gene>
    <name evidence="6" type="primary">crnA_1</name>
    <name evidence="6" type="ORF">BSF38_04012</name>
</gene>
<dbReference type="GO" id="GO:0047789">
    <property type="term" value="F:creatininase activity"/>
    <property type="evidence" value="ECO:0007669"/>
    <property type="project" value="UniProtKB-EC"/>
</dbReference>
<keyword evidence="3 6" id="KW-0378">Hydrolase</keyword>
<dbReference type="EMBL" id="CP019082">
    <property type="protein sequence ID" value="APW62466.1"/>
    <property type="molecule type" value="Genomic_DNA"/>
</dbReference>
<keyword evidence="7" id="KW-1185">Reference proteome</keyword>
<dbReference type="GO" id="GO:0009231">
    <property type="term" value="P:riboflavin biosynthetic process"/>
    <property type="evidence" value="ECO:0007669"/>
    <property type="project" value="TreeGrafter"/>
</dbReference>
<comment type="cofactor">
    <cofactor evidence="1">
        <name>Zn(2+)</name>
        <dbReference type="ChEBI" id="CHEBI:29105"/>
    </cofactor>
</comment>
<dbReference type="AlphaFoldDB" id="A0A1U7CU89"/>
<evidence type="ECO:0000256" key="3">
    <source>
        <dbReference type="ARBA" id="ARBA00022801"/>
    </source>
</evidence>
<evidence type="ECO:0000256" key="4">
    <source>
        <dbReference type="ARBA" id="ARBA00022833"/>
    </source>
</evidence>
<evidence type="ECO:0000313" key="6">
    <source>
        <dbReference type="EMBL" id="APW62466.1"/>
    </source>
</evidence>
<dbReference type="SUPFAM" id="SSF102215">
    <property type="entry name" value="Creatininase"/>
    <property type="match status" value="1"/>
</dbReference>